<feature type="region of interest" description="Disordered" evidence="12">
    <location>
        <begin position="314"/>
        <end position="343"/>
    </location>
</feature>
<reference evidence="15" key="1">
    <citation type="submission" date="2023-08" db="EMBL/GenBank/DDBJ databases">
        <title>Reference Genome Resource for the Citrus Pathogen Phytophthora citrophthora.</title>
        <authorList>
            <person name="Moller H."/>
            <person name="Coetzee B."/>
            <person name="Rose L.J."/>
            <person name="Van Niekerk J.M."/>
        </authorList>
    </citation>
    <scope>NUCLEOTIDE SEQUENCE</scope>
    <source>
        <strain evidence="15">STE-U-9442</strain>
    </source>
</reference>
<dbReference type="Pfam" id="PF08243">
    <property type="entry name" value="SPT2"/>
    <property type="match status" value="1"/>
</dbReference>
<proteinExistence type="inferred from homology"/>
<dbReference type="InterPro" id="IPR013761">
    <property type="entry name" value="SAM/pointed_sf"/>
</dbReference>
<dbReference type="InterPro" id="IPR017923">
    <property type="entry name" value="TFIIS_N"/>
</dbReference>
<dbReference type="SUPFAM" id="SSF47769">
    <property type="entry name" value="SAM/Pointed domain"/>
    <property type="match status" value="1"/>
</dbReference>
<feature type="compositionally biased region" description="Low complexity" evidence="12">
    <location>
        <begin position="314"/>
        <end position="325"/>
    </location>
</feature>
<sequence>MLIDSHRAMALTGEKDVAAMARQISQVTKRDGWKTDKGVGADMRNLLGKLTSLQVDKELLQRTKIGAAVNKLKKHEDPIVSGYSQSLTNRWKNAVGIASKDSSSSRPPERHRVPSPSPPKRASGDQKRLESARKKLQEGYANERAKRDSRTVQVLSGPISKGRRGTTVSTAPSRSSISRAQLAQRRPLSSANHRSGSAPPLARRVLPTSRMPQQARRPATSLANMSAEERHRQRQLKYRALSGQAGSGSDTGRREPERARSSSSNTQLKERPRPGSRPSSASSRGSSASRELPPAVDARKAMLDKMYPRVCGIGASSTASNSSSGTKKKPSSASRRKEANLSEGQREVISWLKGLSVDMSEYASSFFENGFDSVKLLSTIEKSDLPGLVPKKGHHRLIQQALDDLRHKHSTSASSQRRDRFQKSSRMRRRDPFEDEDSDDSFVVSDDGEYRLGHITAMFRKNRKRAYSYDSDDSINMEASYDEIQKEEKHSALVGEYEDLQEDMRNKNMLKKKKKGILCQEMLKICSKLSSLRRAGGKTLQLLALPSSKNARPRPVNISTKNERQRAALALSAVALTSFALSYSTSASSEGKKNEKQIDKPQYLTTPEEFLYPAIQPFNTGMLQVSPVHELYYEECGNPYGKPVIMVHGGPGAGCSDGMRRYHDPRVYRIILLDQRGSGRSKPHASLEDNTTWHLVEDMEKLRRHLAIDKWQVFGGSWGSTLSIAYAIQHPSRVTELVLRGIFHLRKQEIDFYYQHGSNFIYPDRWEAYRDAIPEEERGDFVKAYNKRLTSDDPKVRIPAALAWTTWEKTTSNLIPPSDAAGKSMDEEKFAEAFARIENHYFINKGFLPTDEFLNENAYKIRHIPTVIVQGRYDVVCPMKTAWDFHKAFPEADFRVVQTAGHSAMEPGIAKELVDATNKFKKL</sequence>
<dbReference type="SMART" id="SM00784">
    <property type="entry name" value="SPT2"/>
    <property type="match status" value="1"/>
</dbReference>
<evidence type="ECO:0000256" key="3">
    <source>
        <dbReference type="ARBA" id="ARBA00006461"/>
    </source>
</evidence>
<dbReference type="GO" id="GO:0006508">
    <property type="term" value="P:proteolysis"/>
    <property type="evidence" value="ECO:0007669"/>
    <property type="project" value="UniProtKB-KW"/>
</dbReference>
<keyword evidence="9" id="KW-0175">Coiled coil</keyword>
<dbReference type="SUPFAM" id="SSF47676">
    <property type="entry name" value="Conserved domain common to transcription factors TFIIS, elongin A, CRSP70"/>
    <property type="match status" value="1"/>
</dbReference>
<dbReference type="InterPro" id="IPR029058">
    <property type="entry name" value="AB_hydrolase_fold"/>
</dbReference>
<dbReference type="Pfam" id="PF00536">
    <property type="entry name" value="SAM_1"/>
    <property type="match status" value="1"/>
</dbReference>
<comment type="subcellular location">
    <subcellularLocation>
        <location evidence="2">Cytoplasm</location>
    </subcellularLocation>
    <subcellularLocation>
        <location evidence="10">Nucleus</location>
    </subcellularLocation>
</comment>
<evidence type="ECO:0000256" key="1">
    <source>
        <dbReference type="ARBA" id="ARBA00001585"/>
    </source>
</evidence>
<evidence type="ECO:0000256" key="8">
    <source>
        <dbReference type="ARBA" id="ARBA00022801"/>
    </source>
</evidence>
<dbReference type="NCBIfam" id="TIGR01249">
    <property type="entry name" value="pro_imino_pep_1"/>
    <property type="match status" value="1"/>
</dbReference>
<evidence type="ECO:0000256" key="5">
    <source>
        <dbReference type="ARBA" id="ARBA00022438"/>
    </source>
</evidence>
<comment type="catalytic activity">
    <reaction evidence="1 11">
        <text>Release of N-terminal proline from a peptide.</text>
        <dbReference type="EC" id="3.4.11.5"/>
    </reaction>
</comment>
<accession>A0AAD9GB32</accession>
<evidence type="ECO:0000256" key="6">
    <source>
        <dbReference type="ARBA" id="ARBA00022490"/>
    </source>
</evidence>
<evidence type="ECO:0000313" key="15">
    <source>
        <dbReference type="EMBL" id="KAK1935067.1"/>
    </source>
</evidence>
<keyword evidence="10" id="KW-0539">Nucleus</keyword>
<organism evidence="15 16">
    <name type="scientific">Phytophthora citrophthora</name>
    <dbReference type="NCBI Taxonomy" id="4793"/>
    <lineage>
        <taxon>Eukaryota</taxon>
        <taxon>Sar</taxon>
        <taxon>Stramenopiles</taxon>
        <taxon>Oomycota</taxon>
        <taxon>Peronosporomycetes</taxon>
        <taxon>Peronosporales</taxon>
        <taxon>Peronosporaceae</taxon>
        <taxon>Phytophthora</taxon>
    </lineage>
</organism>
<evidence type="ECO:0000256" key="10">
    <source>
        <dbReference type="PROSITE-ProRule" id="PRU00649"/>
    </source>
</evidence>
<keyword evidence="5 11" id="KW-0031">Aminopeptidase</keyword>
<dbReference type="PANTHER" id="PTHR43722:SF1">
    <property type="entry name" value="PROLINE IMINOPEPTIDASE"/>
    <property type="match status" value="1"/>
</dbReference>
<dbReference type="GO" id="GO:0004177">
    <property type="term" value="F:aminopeptidase activity"/>
    <property type="evidence" value="ECO:0007669"/>
    <property type="project" value="UniProtKB-KW"/>
</dbReference>
<evidence type="ECO:0000256" key="4">
    <source>
        <dbReference type="ARBA" id="ARBA00010088"/>
    </source>
</evidence>
<comment type="caution">
    <text evidence="15">The sequence shown here is derived from an EMBL/GenBank/DDBJ whole genome shotgun (WGS) entry which is preliminary data.</text>
</comment>
<keyword evidence="8 11" id="KW-0378">Hydrolase</keyword>
<evidence type="ECO:0000313" key="16">
    <source>
        <dbReference type="Proteomes" id="UP001259832"/>
    </source>
</evidence>
<dbReference type="InterPro" id="IPR002410">
    <property type="entry name" value="Peptidase_S33"/>
</dbReference>
<dbReference type="GO" id="GO:0005634">
    <property type="term" value="C:nucleus"/>
    <property type="evidence" value="ECO:0007669"/>
    <property type="project" value="UniProtKB-SubCell"/>
</dbReference>
<evidence type="ECO:0000256" key="7">
    <source>
        <dbReference type="ARBA" id="ARBA00022670"/>
    </source>
</evidence>
<comment type="similarity">
    <text evidence="3">Belongs to the SPT2 family.</text>
</comment>
<dbReference type="InterPro" id="IPR005944">
    <property type="entry name" value="Pro_iminopeptidase"/>
</dbReference>
<dbReference type="PROSITE" id="PS50105">
    <property type="entry name" value="SAM_DOMAIN"/>
    <property type="match status" value="1"/>
</dbReference>
<dbReference type="Gene3D" id="3.40.50.1820">
    <property type="entry name" value="alpha/beta hydrolase"/>
    <property type="match status" value="1"/>
</dbReference>
<feature type="compositionally biased region" description="Basic and acidic residues" evidence="12">
    <location>
        <begin position="251"/>
        <end position="260"/>
    </location>
</feature>
<dbReference type="PANTHER" id="PTHR43722">
    <property type="entry name" value="PROLINE IMINOPEPTIDASE"/>
    <property type="match status" value="1"/>
</dbReference>
<dbReference type="Pfam" id="PF08711">
    <property type="entry name" value="Med26"/>
    <property type="match status" value="1"/>
</dbReference>
<dbReference type="Gene3D" id="1.20.930.10">
    <property type="entry name" value="Conserved domain common to transcription factors TFIIS, elongin A, CRSP70"/>
    <property type="match status" value="1"/>
</dbReference>
<dbReference type="InterPro" id="IPR013256">
    <property type="entry name" value="Chromatin_SPT2"/>
</dbReference>
<keyword evidence="7 11" id="KW-0645">Protease</keyword>
<dbReference type="PRINTS" id="PR00111">
    <property type="entry name" value="ABHYDROLASE"/>
</dbReference>
<evidence type="ECO:0000256" key="11">
    <source>
        <dbReference type="RuleBase" id="RU003421"/>
    </source>
</evidence>
<dbReference type="EC" id="3.4.11.5" evidence="11"/>
<dbReference type="GO" id="GO:0005737">
    <property type="term" value="C:cytoplasm"/>
    <property type="evidence" value="ECO:0007669"/>
    <property type="project" value="UniProtKB-SubCell"/>
</dbReference>
<dbReference type="InterPro" id="IPR035441">
    <property type="entry name" value="TFIIS/LEDGF_dom_sf"/>
</dbReference>
<evidence type="ECO:0000256" key="12">
    <source>
        <dbReference type="SAM" id="MobiDB-lite"/>
    </source>
</evidence>
<feature type="domain" description="SAM" evidence="13">
    <location>
        <begin position="343"/>
        <end position="385"/>
    </location>
</feature>
<name>A0AAD9GB32_9STRA</name>
<gene>
    <name evidence="15" type="ORF">P3T76_010833</name>
</gene>
<comment type="similarity">
    <text evidence="4 11">Belongs to the peptidase S33 family.</text>
</comment>
<dbReference type="PROSITE" id="PS51319">
    <property type="entry name" value="TFIIS_N"/>
    <property type="match status" value="1"/>
</dbReference>
<evidence type="ECO:0000259" key="14">
    <source>
        <dbReference type="PROSITE" id="PS51319"/>
    </source>
</evidence>
<keyword evidence="6" id="KW-0963">Cytoplasm</keyword>
<feature type="domain" description="TFIIS N-terminal" evidence="14">
    <location>
        <begin position="28"/>
        <end position="98"/>
    </location>
</feature>
<feature type="compositionally biased region" description="Low complexity" evidence="12">
    <location>
        <begin position="276"/>
        <end position="290"/>
    </location>
</feature>
<evidence type="ECO:0000256" key="9">
    <source>
        <dbReference type="ARBA" id="ARBA00023054"/>
    </source>
</evidence>
<evidence type="ECO:0000256" key="2">
    <source>
        <dbReference type="ARBA" id="ARBA00004496"/>
    </source>
</evidence>
<feature type="region of interest" description="Disordered" evidence="12">
    <location>
        <begin position="98"/>
        <end position="294"/>
    </location>
</feature>
<dbReference type="InterPro" id="IPR000073">
    <property type="entry name" value="AB_hydrolase_1"/>
</dbReference>
<dbReference type="Pfam" id="PF00561">
    <property type="entry name" value="Abhydrolase_1"/>
    <property type="match status" value="1"/>
</dbReference>
<dbReference type="InterPro" id="IPR001660">
    <property type="entry name" value="SAM"/>
</dbReference>
<feature type="compositionally biased region" description="Basic and acidic residues" evidence="12">
    <location>
        <begin position="122"/>
        <end position="150"/>
    </location>
</feature>
<dbReference type="PRINTS" id="PR00793">
    <property type="entry name" value="PROAMNOPTASE"/>
</dbReference>
<dbReference type="Gene3D" id="1.10.150.50">
    <property type="entry name" value="Transcription Factor, Ets-1"/>
    <property type="match status" value="1"/>
</dbReference>
<feature type="compositionally biased region" description="Polar residues" evidence="12">
    <location>
        <begin position="166"/>
        <end position="195"/>
    </location>
</feature>
<evidence type="ECO:0000259" key="13">
    <source>
        <dbReference type="PROSITE" id="PS50105"/>
    </source>
</evidence>
<keyword evidence="16" id="KW-1185">Reference proteome</keyword>
<dbReference type="EMBL" id="JASMQC010000024">
    <property type="protein sequence ID" value="KAK1935067.1"/>
    <property type="molecule type" value="Genomic_DNA"/>
</dbReference>
<dbReference type="Proteomes" id="UP001259832">
    <property type="component" value="Unassembled WGS sequence"/>
</dbReference>
<dbReference type="SUPFAM" id="SSF53474">
    <property type="entry name" value="alpha/beta-Hydrolases"/>
    <property type="match status" value="1"/>
</dbReference>
<feature type="region of interest" description="Disordered" evidence="12">
    <location>
        <begin position="406"/>
        <end position="440"/>
    </location>
</feature>
<protein>
    <recommendedName>
        <fullName evidence="11">Proline iminopeptidase</fullName>
        <ecNumber evidence="11">3.4.11.5</ecNumber>
    </recommendedName>
</protein>
<dbReference type="AlphaFoldDB" id="A0AAD9GB32"/>